<gene>
    <name evidence="1" type="ORF">DIS24_g9606</name>
</gene>
<dbReference type="EMBL" id="JAUJDW010000087">
    <property type="protein sequence ID" value="KAK0640176.1"/>
    <property type="molecule type" value="Genomic_DNA"/>
</dbReference>
<dbReference type="InterPro" id="IPR036047">
    <property type="entry name" value="F-box-like_dom_sf"/>
</dbReference>
<proteinExistence type="predicted"/>
<evidence type="ECO:0000313" key="2">
    <source>
        <dbReference type="Proteomes" id="UP001175001"/>
    </source>
</evidence>
<dbReference type="CDD" id="cd09917">
    <property type="entry name" value="F-box_SF"/>
    <property type="match status" value="1"/>
</dbReference>
<dbReference type="SUPFAM" id="SSF81383">
    <property type="entry name" value="F-box domain"/>
    <property type="match status" value="1"/>
</dbReference>
<sequence>MNRTKKKKDDKYFALSSKPLAHNRSPLSDVPPDILHLVTDLLDFRTFCALRRTCRGICMWLQKIFVDRYVPDRLTQDLSFDSMDASRNFIDPIFASKIVTIEFLASDFDNARFERDKLTLHPNSRAMRKLRAEKRHMELASTGAFAKMLAEWLSKFPNLKIIRLENQTPPFVDDGEVVHEAVPLGSWPFSTLISAVSRANINLDELSLDDPRDTSSLDHSLIRTGGTIADVGALPNLKSMRLEFEEHFPSK</sequence>
<dbReference type="AlphaFoldDB" id="A0AA40CIK0"/>
<protein>
    <recommendedName>
        <fullName evidence="3">F-box domain-containing protein</fullName>
    </recommendedName>
</protein>
<keyword evidence="2" id="KW-1185">Reference proteome</keyword>
<accession>A0AA40CIK0</accession>
<dbReference type="Proteomes" id="UP001175001">
    <property type="component" value="Unassembled WGS sequence"/>
</dbReference>
<reference evidence="1" key="1">
    <citation type="submission" date="2023-06" db="EMBL/GenBank/DDBJ databases">
        <title>Multi-omics analyses reveal the molecular pathogenesis toolkit of Lasiodiplodia hormozganensis, a cross-kingdom pathogen.</title>
        <authorList>
            <person name="Felix C."/>
            <person name="Meneses R."/>
            <person name="Goncalves M.F.M."/>
            <person name="Tilleman L."/>
            <person name="Duarte A.S."/>
            <person name="Jorrin-Novo J.V."/>
            <person name="Van De Peer Y."/>
            <person name="Deforce D."/>
            <person name="Van Nieuwerburgh F."/>
            <person name="Esteves A.C."/>
            <person name="Alves A."/>
        </authorList>
    </citation>
    <scope>NUCLEOTIDE SEQUENCE</scope>
    <source>
        <strain evidence="1">CBS 339.90</strain>
    </source>
</reference>
<evidence type="ECO:0000313" key="1">
    <source>
        <dbReference type="EMBL" id="KAK0640176.1"/>
    </source>
</evidence>
<comment type="caution">
    <text evidence="1">The sequence shown here is derived from an EMBL/GenBank/DDBJ whole genome shotgun (WGS) entry which is preliminary data.</text>
</comment>
<organism evidence="1 2">
    <name type="scientific">Lasiodiplodia hormozganensis</name>
    <dbReference type="NCBI Taxonomy" id="869390"/>
    <lineage>
        <taxon>Eukaryota</taxon>
        <taxon>Fungi</taxon>
        <taxon>Dikarya</taxon>
        <taxon>Ascomycota</taxon>
        <taxon>Pezizomycotina</taxon>
        <taxon>Dothideomycetes</taxon>
        <taxon>Dothideomycetes incertae sedis</taxon>
        <taxon>Botryosphaeriales</taxon>
        <taxon>Botryosphaeriaceae</taxon>
        <taxon>Lasiodiplodia</taxon>
    </lineage>
</organism>
<name>A0AA40CIK0_9PEZI</name>
<evidence type="ECO:0008006" key="3">
    <source>
        <dbReference type="Google" id="ProtNLM"/>
    </source>
</evidence>